<evidence type="ECO:0000256" key="3">
    <source>
        <dbReference type="ARBA" id="ARBA00023125"/>
    </source>
</evidence>
<dbReference type="Proteomes" id="UP000242861">
    <property type="component" value="Unassembled WGS sequence"/>
</dbReference>
<evidence type="ECO:0000256" key="1">
    <source>
        <dbReference type="ARBA" id="ARBA00010923"/>
    </source>
</evidence>
<dbReference type="GO" id="GO:0004519">
    <property type="term" value="F:endonuclease activity"/>
    <property type="evidence" value="ECO:0007669"/>
    <property type="project" value="UniProtKB-KW"/>
</dbReference>
<dbReference type="PANTHER" id="PTHR30408:SF13">
    <property type="entry name" value="TYPE I RESTRICTION ENZYME HINDI SPECIFICITY SUBUNIT"/>
    <property type="match status" value="1"/>
</dbReference>
<dbReference type="InterPro" id="IPR052021">
    <property type="entry name" value="Type-I_RS_S_subunit"/>
</dbReference>
<dbReference type="GO" id="GO:0003677">
    <property type="term" value="F:DNA binding"/>
    <property type="evidence" value="ECO:0007669"/>
    <property type="project" value="UniProtKB-KW"/>
</dbReference>
<protein>
    <submittedName>
        <fullName evidence="5">Restriction endonuclease subunit S</fullName>
    </submittedName>
</protein>
<keyword evidence="5" id="KW-0378">Hydrolase</keyword>
<dbReference type="GO" id="GO:0009307">
    <property type="term" value="P:DNA restriction-modification system"/>
    <property type="evidence" value="ECO:0007669"/>
    <property type="project" value="UniProtKB-KW"/>
</dbReference>
<evidence type="ECO:0000256" key="2">
    <source>
        <dbReference type="ARBA" id="ARBA00022747"/>
    </source>
</evidence>
<comment type="similarity">
    <text evidence="1">Belongs to the type-I restriction system S methylase family.</text>
</comment>
<dbReference type="Gene3D" id="3.90.220.20">
    <property type="entry name" value="DNA methylase specificity domains"/>
    <property type="match status" value="2"/>
</dbReference>
<feature type="domain" description="Type I restriction modification DNA specificity" evidence="4">
    <location>
        <begin position="186"/>
        <end position="328"/>
    </location>
</feature>
<dbReference type="InterPro" id="IPR000055">
    <property type="entry name" value="Restrct_endonuc_typeI_TRD"/>
</dbReference>
<sequence length="386" mass="43254">MGWALKPFGDIAKFKNGKSIKPGLSGEFPVYGANGIIGGANEWVYESSLILGRVGAYCGAVELCEGRFWPSDNTIVVQAVEDSVTLKFLYYLLKHADLNRYAGGAAQPLLTQSRLKPIEFLIPPLAVQSQIASILSVYDDLIENNTRRIEILEEMARRLYEEWFVQFRFPGHEGVEFKESEFGFIPEGWDFLPLGDIYRTGSGGTPSRKNPDFYGSDYRWVKTKELQDCPVFDTEERISEEGLKKSSAKLFPRNTVLIAMYGATIGRLGVLQEESATNQACCAILPNSQGCGWGYAYLSLFSRRQALIDLRAGAAQQNISQDVIKKFRLLRASDEVHEQFEMAVTPFLTLCFALYRKNANLRAQRDLLLPKLISGEIDVSDIPMPT</sequence>
<keyword evidence="5" id="KW-0540">Nuclease</keyword>
<dbReference type="Pfam" id="PF01420">
    <property type="entry name" value="Methylase_S"/>
    <property type="match status" value="2"/>
</dbReference>
<dbReference type="PANTHER" id="PTHR30408">
    <property type="entry name" value="TYPE-1 RESTRICTION ENZYME ECOKI SPECIFICITY PROTEIN"/>
    <property type="match status" value="1"/>
</dbReference>
<keyword evidence="2" id="KW-0680">Restriction system</keyword>
<dbReference type="CDD" id="cd17501">
    <property type="entry name" value="RMtype1_S_Vch69ORF1407P_TRD2-CR2_like"/>
    <property type="match status" value="1"/>
</dbReference>
<evidence type="ECO:0000313" key="6">
    <source>
        <dbReference type="Proteomes" id="UP000242861"/>
    </source>
</evidence>
<comment type="caution">
    <text evidence="5">The sequence shown here is derived from an EMBL/GenBank/DDBJ whole genome shotgun (WGS) entry which is preliminary data.</text>
</comment>
<dbReference type="EMBL" id="PIYS01000002">
    <property type="protein sequence ID" value="PKF73189.1"/>
    <property type="molecule type" value="Genomic_DNA"/>
</dbReference>
<gene>
    <name evidence="5" type="ORF">CW360_01640</name>
</gene>
<keyword evidence="5" id="KW-0255">Endonuclease</keyword>
<proteinExistence type="inferred from homology"/>
<feature type="domain" description="Type I restriction modification DNA specificity" evidence="4">
    <location>
        <begin position="2"/>
        <end position="153"/>
    </location>
</feature>
<reference evidence="6" key="1">
    <citation type="submission" date="2017-12" db="EMBL/GenBank/DDBJ databases">
        <authorList>
            <person name="Yu X.-Y."/>
        </authorList>
    </citation>
    <scope>NUCLEOTIDE SEQUENCE [LARGE SCALE GENOMIC DNA]</scope>
    <source>
        <strain evidence="6">ZYSR67-Z</strain>
    </source>
</reference>
<dbReference type="CDD" id="cd17266">
    <property type="entry name" value="RMtype1_S_Sau1132ORF3780P-TRD2-CR2_like"/>
    <property type="match status" value="1"/>
</dbReference>
<dbReference type="AlphaFoldDB" id="A0A2I0CUI2"/>
<name>A0A2I0CUI2_9PSED</name>
<evidence type="ECO:0000259" key="4">
    <source>
        <dbReference type="Pfam" id="PF01420"/>
    </source>
</evidence>
<keyword evidence="3" id="KW-0238">DNA-binding</keyword>
<dbReference type="RefSeq" id="WP_101192510.1">
    <property type="nucleotide sequence ID" value="NZ_PIYS01000002.1"/>
</dbReference>
<organism evidence="5 6">
    <name type="scientific">Pseudomonas fluvialis</name>
    <dbReference type="NCBI Taxonomy" id="1793966"/>
    <lineage>
        <taxon>Bacteria</taxon>
        <taxon>Pseudomonadati</taxon>
        <taxon>Pseudomonadota</taxon>
        <taxon>Gammaproteobacteria</taxon>
        <taxon>Pseudomonadales</taxon>
        <taxon>Pseudomonadaceae</taxon>
        <taxon>Pseudomonas</taxon>
    </lineage>
</organism>
<dbReference type="SUPFAM" id="SSF116734">
    <property type="entry name" value="DNA methylase specificity domain"/>
    <property type="match status" value="2"/>
</dbReference>
<evidence type="ECO:0000313" key="5">
    <source>
        <dbReference type="EMBL" id="PKF73189.1"/>
    </source>
</evidence>
<accession>A0A2I0CUI2</accession>
<dbReference type="Gene3D" id="1.10.287.1120">
    <property type="entry name" value="Bipartite methylase S protein"/>
    <property type="match status" value="1"/>
</dbReference>
<dbReference type="InterPro" id="IPR044946">
    <property type="entry name" value="Restrct_endonuc_typeI_TRD_sf"/>
</dbReference>